<protein>
    <submittedName>
        <fullName evidence="2">tRNA U-34 5-methylaminomethyl-2-thiouridine biosynthesis protein</fullName>
    </submittedName>
</protein>
<dbReference type="RefSeq" id="WP_273619437.1">
    <property type="nucleotide sequence ID" value="NZ_CP117418.1"/>
</dbReference>
<evidence type="ECO:0000313" key="2">
    <source>
        <dbReference type="EMBL" id="WCT79153.1"/>
    </source>
</evidence>
<name>A0ABY7U0W7_9SPHN</name>
<accession>A0ABY7U0W7</accession>
<geneLocation type="plasmid" evidence="2 3">
    <name>unnamed1</name>
</geneLocation>
<dbReference type="EMBL" id="CP117418">
    <property type="protein sequence ID" value="WCT79153.1"/>
    <property type="molecule type" value="Genomic_DNA"/>
</dbReference>
<dbReference type="Pfam" id="PF02900">
    <property type="entry name" value="LigB"/>
    <property type="match status" value="1"/>
</dbReference>
<organism evidence="2 3">
    <name type="scientific">Novosphingobium humi</name>
    <dbReference type="NCBI Taxonomy" id="2282397"/>
    <lineage>
        <taxon>Bacteria</taxon>
        <taxon>Pseudomonadati</taxon>
        <taxon>Pseudomonadota</taxon>
        <taxon>Alphaproteobacteria</taxon>
        <taxon>Sphingomonadales</taxon>
        <taxon>Sphingomonadaceae</taxon>
        <taxon>Novosphingobium</taxon>
    </lineage>
</organism>
<evidence type="ECO:0000259" key="1">
    <source>
        <dbReference type="Pfam" id="PF02900"/>
    </source>
</evidence>
<dbReference type="Gene3D" id="3.40.830.10">
    <property type="entry name" value="LigB-like"/>
    <property type="match status" value="1"/>
</dbReference>
<evidence type="ECO:0000313" key="3">
    <source>
        <dbReference type="Proteomes" id="UP001218231"/>
    </source>
</evidence>
<dbReference type="Proteomes" id="UP001218231">
    <property type="component" value="Plasmid unnamed1"/>
</dbReference>
<keyword evidence="2" id="KW-0614">Plasmid</keyword>
<proteinExistence type="predicted"/>
<dbReference type="InterPro" id="IPR004183">
    <property type="entry name" value="Xdiol_dOase_suB"/>
</dbReference>
<keyword evidence="3" id="KW-1185">Reference proteome</keyword>
<reference evidence="2 3" key="1">
    <citation type="submission" date="2023-02" db="EMBL/GenBank/DDBJ databases">
        <title>Genome sequence of Novosphingobium humi KACC 19094.</title>
        <authorList>
            <person name="Kim S."/>
            <person name="Heo J."/>
            <person name="Kwon S.-W."/>
        </authorList>
    </citation>
    <scope>NUCLEOTIDE SEQUENCE [LARGE SCALE GENOMIC DNA]</scope>
    <source>
        <strain evidence="2 3">KACC 19094</strain>
        <plasmid evidence="2 3">unnamed1</plasmid>
    </source>
</reference>
<feature type="domain" description="Extradiol ring-cleavage dioxygenase class III enzyme subunit B" evidence="1">
    <location>
        <begin position="16"/>
        <end position="270"/>
    </location>
</feature>
<dbReference type="SUPFAM" id="SSF53213">
    <property type="entry name" value="LigB-like"/>
    <property type="match status" value="1"/>
</dbReference>
<gene>
    <name evidence="2" type="ORF">PQ457_19280</name>
</gene>
<sequence>MEAQFMSQEGKILAGFVAPHPPHLVYGENPPQNEPVSEGGWEVLRWAYEKVRASIEELKPDVLLVHSPHWITKVGHHFLGVRHLTGKSVDPVFPNLFRYNFDLQVDVVLAEACCAEAQAAGLVSQLMRNPNFRVDYGTITTLHMVRPQWDIPIVGISANNSPYMLRLDESVEQMERLGIATRDAIRKSGKRAVLLASNSFSHHHFRVEPDIPEDMSKEHPQNYRGYKWDVKVIEMMRQGKIRELMEIFPQWVEESYSETKAGSFPWMMAAMDYPSYAAQLHGYGTVIGTGNAVMEWRAAA</sequence>